<dbReference type="PANTHER" id="PTHR45694">
    <property type="entry name" value="GLUTAREDOXIN 2"/>
    <property type="match status" value="1"/>
</dbReference>
<keyword evidence="1" id="KW-1133">Transmembrane helix</keyword>
<protein>
    <submittedName>
        <fullName evidence="3">Putative monothiol glutaredoxin F10D7.3</fullName>
    </submittedName>
</protein>
<dbReference type="EMBL" id="JPKZ01000628">
    <property type="protein sequence ID" value="KHN86384.1"/>
    <property type="molecule type" value="Genomic_DNA"/>
</dbReference>
<dbReference type="InterPro" id="IPR036249">
    <property type="entry name" value="Thioredoxin-like_sf"/>
</dbReference>
<comment type="caution">
    <text evidence="3">The sequence shown here is derived from an EMBL/GenBank/DDBJ whole genome shotgun (WGS) entry which is preliminary data.</text>
</comment>
<dbReference type="GO" id="GO:0005737">
    <property type="term" value="C:cytoplasm"/>
    <property type="evidence" value="ECO:0007669"/>
    <property type="project" value="TreeGrafter"/>
</dbReference>
<feature type="transmembrane region" description="Helical" evidence="1">
    <location>
        <begin position="39"/>
        <end position="60"/>
    </location>
</feature>
<dbReference type="PANTHER" id="PTHR45694:SF18">
    <property type="entry name" value="GLUTAREDOXIN-1-RELATED"/>
    <property type="match status" value="1"/>
</dbReference>
<dbReference type="InterPro" id="IPR014025">
    <property type="entry name" value="Glutaredoxin_subgr"/>
</dbReference>
<dbReference type="InterPro" id="IPR011899">
    <property type="entry name" value="Glutaredoxin_euk/vir"/>
</dbReference>
<proteinExistence type="predicted"/>
<keyword evidence="1" id="KW-0812">Transmembrane</keyword>
<dbReference type="OrthoDB" id="418495at2759"/>
<dbReference type="GO" id="GO:0034599">
    <property type="term" value="P:cellular response to oxidative stress"/>
    <property type="evidence" value="ECO:0007669"/>
    <property type="project" value="TreeGrafter"/>
</dbReference>
<dbReference type="Gene3D" id="3.40.30.10">
    <property type="entry name" value="Glutaredoxin"/>
    <property type="match status" value="1"/>
</dbReference>
<gene>
    <name evidence="3" type="primary">F10D7.3</name>
    <name evidence="3" type="ORF">Tcan_10625</name>
</gene>
<dbReference type="CDD" id="cd03419">
    <property type="entry name" value="GRX_GRXh_1_2_like"/>
    <property type="match status" value="1"/>
</dbReference>
<dbReference type="InterPro" id="IPR002109">
    <property type="entry name" value="Glutaredoxin"/>
</dbReference>
<dbReference type="GO" id="GO:0015038">
    <property type="term" value="F:glutathione disulfide oxidoreductase activity"/>
    <property type="evidence" value="ECO:0007669"/>
    <property type="project" value="TreeGrafter"/>
</dbReference>
<evidence type="ECO:0000256" key="1">
    <source>
        <dbReference type="SAM" id="Phobius"/>
    </source>
</evidence>
<keyword evidence="1" id="KW-0472">Membrane</keyword>
<evidence type="ECO:0000259" key="2">
    <source>
        <dbReference type="Pfam" id="PF00462"/>
    </source>
</evidence>
<dbReference type="PRINTS" id="PR00160">
    <property type="entry name" value="GLUTAREDOXIN"/>
</dbReference>
<organism evidence="3 4">
    <name type="scientific">Toxocara canis</name>
    <name type="common">Canine roundworm</name>
    <dbReference type="NCBI Taxonomy" id="6265"/>
    <lineage>
        <taxon>Eukaryota</taxon>
        <taxon>Metazoa</taxon>
        <taxon>Ecdysozoa</taxon>
        <taxon>Nematoda</taxon>
        <taxon>Chromadorea</taxon>
        <taxon>Rhabditida</taxon>
        <taxon>Spirurina</taxon>
        <taxon>Ascaridomorpha</taxon>
        <taxon>Ascaridoidea</taxon>
        <taxon>Toxocaridae</taxon>
        <taxon>Toxocara</taxon>
    </lineage>
</organism>
<dbReference type="SUPFAM" id="SSF52833">
    <property type="entry name" value="Thioredoxin-like"/>
    <property type="match status" value="1"/>
</dbReference>
<dbReference type="PROSITE" id="PS51354">
    <property type="entry name" value="GLUTAREDOXIN_2"/>
    <property type="match status" value="1"/>
</dbReference>
<sequence>MHTYLLHTEHTPCSTTVRSTSINPQMSFQFVQSGHFTEMIWPLLCFVVVTVTGSSLSDWYEQRRIRDMERRMDYDIRRYKVMLYSKTYCKYSRGIKQILAKYDIQDMKVVELDLEPDMEKMQDHLRDVSGSRTVPQLYIGGKYIGGHEETREKDDSGELEKLLLRAYAIRHPRREKRLSSFV</sequence>
<dbReference type="NCBIfam" id="TIGR02180">
    <property type="entry name" value="GRX_euk"/>
    <property type="match status" value="1"/>
</dbReference>
<dbReference type="AlphaFoldDB" id="A0A0B2VY78"/>
<reference evidence="3 4" key="1">
    <citation type="submission" date="2014-11" db="EMBL/GenBank/DDBJ databases">
        <title>Genetic blueprint of the zoonotic pathogen Toxocara canis.</title>
        <authorList>
            <person name="Zhu X.-Q."/>
            <person name="Korhonen P.K."/>
            <person name="Cai H."/>
            <person name="Young N.D."/>
            <person name="Nejsum P."/>
            <person name="von Samson-Himmelstjerna G."/>
            <person name="Boag P.R."/>
            <person name="Tan P."/>
            <person name="Li Q."/>
            <person name="Min J."/>
            <person name="Yang Y."/>
            <person name="Wang X."/>
            <person name="Fang X."/>
            <person name="Hall R.S."/>
            <person name="Hofmann A."/>
            <person name="Sternberg P.W."/>
            <person name="Jex A.R."/>
            <person name="Gasser R.B."/>
        </authorList>
    </citation>
    <scope>NUCLEOTIDE SEQUENCE [LARGE SCALE GENOMIC DNA]</scope>
    <source>
        <strain evidence="3">PN_DK_2014</strain>
    </source>
</reference>
<evidence type="ECO:0000313" key="4">
    <source>
        <dbReference type="Proteomes" id="UP000031036"/>
    </source>
</evidence>
<dbReference type="Proteomes" id="UP000031036">
    <property type="component" value="Unassembled WGS sequence"/>
</dbReference>
<feature type="domain" description="Glutaredoxin" evidence="2">
    <location>
        <begin position="81"/>
        <end position="144"/>
    </location>
</feature>
<evidence type="ECO:0000313" key="3">
    <source>
        <dbReference type="EMBL" id="KHN86384.1"/>
    </source>
</evidence>
<dbReference type="STRING" id="6265.A0A0B2VY78"/>
<accession>A0A0B2VY78</accession>
<dbReference type="Pfam" id="PF00462">
    <property type="entry name" value="Glutaredoxin"/>
    <property type="match status" value="1"/>
</dbReference>
<name>A0A0B2VY78_TOXCA</name>
<keyword evidence="4" id="KW-1185">Reference proteome</keyword>